<proteinExistence type="predicted"/>
<reference evidence="2 3" key="1">
    <citation type="submission" date="2015-01" db="EMBL/GenBank/DDBJ databases">
        <title>Lifestyle Evolution in Cyanobacterial Symbionts of Sponges.</title>
        <authorList>
            <person name="Burgsdorf I."/>
            <person name="Slaby B.M."/>
            <person name="Handley K.M."/>
            <person name="Haber M."/>
            <person name="Blom J."/>
            <person name="Marshall C.W."/>
            <person name="Gilbert J.A."/>
            <person name="Hentschel U."/>
            <person name="Steindler L."/>
        </authorList>
    </citation>
    <scope>NUCLEOTIDE SEQUENCE [LARGE SCALE GENOMIC DNA]</scope>
    <source>
        <strain evidence="2">142</strain>
    </source>
</reference>
<protein>
    <submittedName>
        <fullName evidence="2">Uncharacterized protein</fullName>
    </submittedName>
</protein>
<organism evidence="2 3">
    <name type="scientific">Candidatus Synechococcus spongiarum 142</name>
    <dbReference type="NCBI Taxonomy" id="1608213"/>
    <lineage>
        <taxon>Bacteria</taxon>
        <taxon>Bacillati</taxon>
        <taxon>Cyanobacteriota</taxon>
        <taxon>Cyanophyceae</taxon>
        <taxon>Synechococcales</taxon>
        <taxon>Synechococcaceae</taxon>
        <taxon>Synechococcus</taxon>
    </lineage>
</organism>
<name>A0A6N3XBY6_9SYNE</name>
<evidence type="ECO:0000313" key="3">
    <source>
        <dbReference type="Proteomes" id="UP000035054"/>
    </source>
</evidence>
<feature type="region of interest" description="Disordered" evidence="1">
    <location>
        <begin position="32"/>
        <end position="59"/>
    </location>
</feature>
<comment type="caution">
    <text evidence="2">The sequence shown here is derived from an EMBL/GenBank/DDBJ whole genome shotgun (WGS) entry which is preliminary data.</text>
</comment>
<evidence type="ECO:0000256" key="1">
    <source>
        <dbReference type="SAM" id="MobiDB-lite"/>
    </source>
</evidence>
<evidence type="ECO:0000313" key="2">
    <source>
        <dbReference type="EMBL" id="KKZ13411.1"/>
    </source>
</evidence>
<gene>
    <name evidence="2" type="ORF">TH68_06855</name>
</gene>
<feature type="compositionally biased region" description="Pro residues" evidence="1">
    <location>
        <begin position="50"/>
        <end position="59"/>
    </location>
</feature>
<sequence>MFCCLDDFAKLLQAWERHHLIPSSGQRSLMSGSLHLGITEDQNRHSGTPNPMPNIPAIS</sequence>
<dbReference type="Proteomes" id="UP000035054">
    <property type="component" value="Unassembled WGS sequence"/>
</dbReference>
<dbReference type="EMBL" id="JXUO01000229">
    <property type="protein sequence ID" value="KKZ13411.1"/>
    <property type="molecule type" value="Genomic_DNA"/>
</dbReference>
<accession>A0A6N3XBY6</accession>
<dbReference type="AlphaFoldDB" id="A0A6N3XBY6"/>